<comment type="caution">
    <text evidence="13">The sequence shown here is derived from an EMBL/GenBank/DDBJ whole genome shotgun (WGS) entry which is preliminary data.</text>
</comment>
<dbReference type="InterPro" id="IPR036942">
    <property type="entry name" value="Beta-barrel_TonB_sf"/>
</dbReference>
<dbReference type="GO" id="GO:0015344">
    <property type="term" value="F:siderophore uptake transmembrane transporter activity"/>
    <property type="evidence" value="ECO:0007669"/>
    <property type="project" value="TreeGrafter"/>
</dbReference>
<evidence type="ECO:0000313" key="13">
    <source>
        <dbReference type="EMBL" id="GBG14146.1"/>
    </source>
</evidence>
<evidence type="ECO:0000256" key="4">
    <source>
        <dbReference type="ARBA" id="ARBA00022496"/>
    </source>
</evidence>
<sequence>MDFDYGKPLDDGWRFHVGGFYRFGEGPRTVGYQAEDGGQIKGNITREFDSGYVRLNFKLLNDRAPVYLPVPIRVSGTTSAAHFSSLPSFDVLDGAMQSKYFRHDISVNRNGQAVSTDIADGYYSNSKAFGIEAAFDLAKDWKIEDKFRIASTSGRFVGPYPAEVNTASALATSIGGPGATLRYATGPRAGQVITDPASLNGNGLAVRTHLFNVTLDDLGNFANDLKLTKRFNSGNYGDTNVTLGYFKSQQMINQDWHWNTYLLEVKGKNAALLDVVNSLGQVVTQKGLVAYGEPAWKNCCVHSYKLKYDTDAPYLALGWQQGPINLDGSLRYDVASASGSYAGSTGTKIMDVNGDGVIEPPEQKVPIVDPASKRPVDYTVRYLSYSFGANYLLNPDLAVFGRISRGGRANAERVLFGGGIHADGSIAKEVAVNSVKQVEGGIKWRSSRASLFATLFHATTSVTDQDITSIVNRFTSSEYEADGLELEGSYNLHGFHLFGGLTYTHGTVTRADKNPQSVGYQINPRFMYQLTPAYHIGKLDFGLNFIGLSKFPSVGYGLDNPGYVQVNGFLNYVLEKGWSLSLSGNNLFNRIGITEIPNAGAGVPSTGATTARSINGRTINAALIYSF</sequence>
<keyword evidence="11" id="KW-0998">Cell outer membrane</keyword>
<dbReference type="InterPro" id="IPR000531">
    <property type="entry name" value="Beta-barrel_TonB"/>
</dbReference>
<evidence type="ECO:0000256" key="5">
    <source>
        <dbReference type="ARBA" id="ARBA00022692"/>
    </source>
</evidence>
<evidence type="ECO:0000259" key="12">
    <source>
        <dbReference type="Pfam" id="PF00593"/>
    </source>
</evidence>
<reference evidence="13 14" key="1">
    <citation type="journal article" date="2018" name="Environ. Microbiol.">
        <title>Isolation and genomic characterization of Novimethylophilus kurashikiensis gen. nov. sp. nov., a new lanthanide-dependent methylotrophic species of Methylophilaceae.</title>
        <authorList>
            <person name="Lv H."/>
            <person name="Sahin N."/>
            <person name="Tani A."/>
        </authorList>
    </citation>
    <scope>NUCLEOTIDE SEQUENCE [LARGE SCALE GENOMIC DNA]</scope>
    <source>
        <strain evidence="13 14">La2-4</strain>
    </source>
</reference>
<evidence type="ECO:0000256" key="2">
    <source>
        <dbReference type="ARBA" id="ARBA00022448"/>
    </source>
</evidence>
<keyword evidence="14" id="KW-1185">Reference proteome</keyword>
<keyword evidence="5" id="KW-0812">Transmembrane</keyword>
<evidence type="ECO:0000256" key="9">
    <source>
        <dbReference type="ARBA" id="ARBA00023077"/>
    </source>
</evidence>
<dbReference type="Gene3D" id="2.40.170.20">
    <property type="entry name" value="TonB-dependent receptor, beta-barrel domain"/>
    <property type="match status" value="1"/>
</dbReference>
<evidence type="ECO:0000256" key="1">
    <source>
        <dbReference type="ARBA" id="ARBA00004571"/>
    </source>
</evidence>
<proteinExistence type="predicted"/>
<evidence type="ECO:0000256" key="11">
    <source>
        <dbReference type="ARBA" id="ARBA00023237"/>
    </source>
</evidence>
<keyword evidence="13" id="KW-0675">Receptor</keyword>
<comment type="subcellular location">
    <subcellularLocation>
        <location evidence="1">Cell outer membrane</location>
        <topology evidence="1">Multi-pass membrane protein</topology>
    </subcellularLocation>
</comment>
<dbReference type="SUPFAM" id="SSF56935">
    <property type="entry name" value="Porins"/>
    <property type="match status" value="1"/>
</dbReference>
<dbReference type="PANTHER" id="PTHR32552:SF89">
    <property type="entry name" value="CATECHOLATE SIDEROPHORE RECEPTOR FIU"/>
    <property type="match status" value="1"/>
</dbReference>
<evidence type="ECO:0000256" key="6">
    <source>
        <dbReference type="ARBA" id="ARBA00022729"/>
    </source>
</evidence>
<dbReference type="EMBL" id="BDOQ01000006">
    <property type="protein sequence ID" value="GBG14146.1"/>
    <property type="molecule type" value="Genomic_DNA"/>
</dbReference>
<accession>A0A2R5F7F3</accession>
<keyword evidence="2" id="KW-0813">Transport</keyword>
<keyword evidence="9" id="KW-0798">TonB box</keyword>
<name>A0A2R5F7F3_9PROT</name>
<gene>
    <name evidence="13" type="ORF">NMK_1706</name>
</gene>
<keyword evidence="7" id="KW-0408">Iron</keyword>
<dbReference type="Proteomes" id="UP000245081">
    <property type="component" value="Unassembled WGS sequence"/>
</dbReference>
<keyword evidence="3" id="KW-1134">Transmembrane beta strand</keyword>
<keyword evidence="6" id="KW-0732">Signal</keyword>
<dbReference type="InterPro" id="IPR039426">
    <property type="entry name" value="TonB-dep_rcpt-like"/>
</dbReference>
<evidence type="ECO:0000256" key="7">
    <source>
        <dbReference type="ARBA" id="ARBA00023004"/>
    </source>
</evidence>
<keyword evidence="8" id="KW-0406">Ion transport</keyword>
<organism evidence="13 14">
    <name type="scientific">Novimethylophilus kurashikiensis</name>
    <dbReference type="NCBI Taxonomy" id="1825523"/>
    <lineage>
        <taxon>Bacteria</taxon>
        <taxon>Pseudomonadati</taxon>
        <taxon>Pseudomonadota</taxon>
        <taxon>Betaproteobacteria</taxon>
        <taxon>Nitrosomonadales</taxon>
        <taxon>Methylophilaceae</taxon>
        <taxon>Novimethylophilus</taxon>
    </lineage>
</organism>
<dbReference type="RefSeq" id="WP_227871426.1">
    <property type="nucleotide sequence ID" value="NZ_BDOQ01000006.1"/>
</dbReference>
<keyword evidence="10" id="KW-0472">Membrane</keyword>
<evidence type="ECO:0000256" key="10">
    <source>
        <dbReference type="ARBA" id="ARBA00023136"/>
    </source>
</evidence>
<feature type="domain" description="TonB-dependent receptor-like beta-barrel" evidence="12">
    <location>
        <begin position="190"/>
        <end position="587"/>
    </location>
</feature>
<evidence type="ECO:0000256" key="3">
    <source>
        <dbReference type="ARBA" id="ARBA00022452"/>
    </source>
</evidence>
<dbReference type="AlphaFoldDB" id="A0A2R5F7F3"/>
<dbReference type="PANTHER" id="PTHR32552">
    <property type="entry name" value="FERRICHROME IRON RECEPTOR-RELATED"/>
    <property type="match status" value="1"/>
</dbReference>
<dbReference type="Pfam" id="PF00593">
    <property type="entry name" value="TonB_dep_Rec_b-barrel"/>
    <property type="match status" value="1"/>
</dbReference>
<keyword evidence="4" id="KW-0410">Iron transport</keyword>
<evidence type="ECO:0000313" key="14">
    <source>
        <dbReference type="Proteomes" id="UP000245081"/>
    </source>
</evidence>
<dbReference type="GO" id="GO:0009279">
    <property type="term" value="C:cell outer membrane"/>
    <property type="evidence" value="ECO:0007669"/>
    <property type="project" value="UniProtKB-SubCell"/>
</dbReference>
<evidence type="ECO:0000256" key="8">
    <source>
        <dbReference type="ARBA" id="ARBA00023065"/>
    </source>
</evidence>
<protein>
    <submittedName>
        <fullName evidence="13">TonB-dependent receptor</fullName>
    </submittedName>
</protein>